<feature type="compositionally biased region" description="Low complexity" evidence="1">
    <location>
        <begin position="100"/>
        <end position="128"/>
    </location>
</feature>
<dbReference type="GeneID" id="90610444"/>
<dbReference type="EMBL" id="NIZW01000017">
    <property type="protein sequence ID" value="PHQ33460.1"/>
    <property type="molecule type" value="Genomic_DNA"/>
</dbReference>
<proteinExistence type="predicted"/>
<feature type="region of interest" description="Disordered" evidence="1">
    <location>
        <begin position="141"/>
        <end position="174"/>
    </location>
</feature>
<name>A0A2G1W3M3_9BACT</name>
<dbReference type="Proteomes" id="UP000225740">
    <property type="component" value="Unassembled WGS sequence"/>
</dbReference>
<feature type="region of interest" description="Disordered" evidence="1">
    <location>
        <begin position="57"/>
        <end position="128"/>
    </location>
</feature>
<evidence type="ECO:0000256" key="1">
    <source>
        <dbReference type="SAM" id="MobiDB-lite"/>
    </source>
</evidence>
<accession>A0A2G1W3M3</accession>
<reference evidence="2 3" key="1">
    <citation type="submission" date="2017-06" db="EMBL/GenBank/DDBJ databases">
        <title>Description of Rhodopirellula bahusiensis sp. nov.</title>
        <authorList>
            <person name="Kizina J."/>
            <person name="Harder J."/>
        </authorList>
    </citation>
    <scope>NUCLEOTIDE SEQUENCE [LARGE SCALE GENOMIC DNA]</scope>
    <source>
        <strain evidence="2 3">SWK21</strain>
    </source>
</reference>
<organism evidence="2 3">
    <name type="scientific">Rhodopirellula bahusiensis</name>
    <dbReference type="NCBI Taxonomy" id="2014065"/>
    <lineage>
        <taxon>Bacteria</taxon>
        <taxon>Pseudomonadati</taxon>
        <taxon>Planctomycetota</taxon>
        <taxon>Planctomycetia</taxon>
        <taxon>Pirellulales</taxon>
        <taxon>Pirellulaceae</taxon>
        <taxon>Rhodopirellula</taxon>
    </lineage>
</organism>
<feature type="region of interest" description="Disordered" evidence="1">
    <location>
        <begin position="352"/>
        <end position="375"/>
    </location>
</feature>
<feature type="compositionally biased region" description="Low complexity" evidence="1">
    <location>
        <begin position="356"/>
        <end position="369"/>
    </location>
</feature>
<evidence type="ECO:0000313" key="2">
    <source>
        <dbReference type="EMBL" id="PHQ33460.1"/>
    </source>
</evidence>
<protein>
    <submittedName>
        <fullName evidence="2">Uncharacterized protein</fullName>
    </submittedName>
</protein>
<dbReference type="AlphaFoldDB" id="A0A2G1W3M3"/>
<evidence type="ECO:0000313" key="3">
    <source>
        <dbReference type="Proteomes" id="UP000225740"/>
    </source>
</evidence>
<keyword evidence="3" id="KW-1185">Reference proteome</keyword>
<dbReference type="OrthoDB" id="291778at2"/>
<comment type="caution">
    <text evidence="2">The sequence shown here is derived from an EMBL/GenBank/DDBJ whole genome shotgun (WGS) entry which is preliminary data.</text>
</comment>
<dbReference type="RefSeq" id="WP_099262567.1">
    <property type="nucleotide sequence ID" value="NZ_NIZW01000017.1"/>
</dbReference>
<feature type="compositionally biased region" description="Polar residues" evidence="1">
    <location>
        <begin position="151"/>
        <end position="169"/>
    </location>
</feature>
<sequence>MSSPRLLLPLSFTEWFAQPSSLTRSGLAVALLATGFTSLGCHRSRLFSPLNGRSSLEKHANQGPSDIFISGEDATPETLLEEVPQRLATAKTPITRKETGSAPAANSSTPTSTPAQAAAPLPGSDDLSSTALSAATRQVSYVSDSPAMANATRSPKANQATERTSQQAPASPDTYAGVDISMIQDALKNHPPEVQREAIRRLMAMSYKKAKPTSQPAGIDGILKASLDTLPALPDEVVDRGLTPQRIAAEYHPKTPADVASEAFAATESDPATPSVEPVANNVAQSAQPISEFNFTDQVLEDVFADESFNMNDADQSPAQPVEPASWNFSDKIAETPDSTLSLSDQAAAATKNDNSATSVQQVSATQSSDKPASTDVAAAVNIESLSDTELYDALLQRLGQAEPNESEAQKQRRQIIKRHLMVLSGDPDRAVDKLEGLTTQEQEYLRHQLLGLWTIIDPNGHPVPSRRFSTALPQIRQATEFLAAATDSLDVRALEFCTEIEAYGQVKPFPKRQFDPGQQVILYCEIENFVAKRVSEGGKDGFETMLQGSYDLLDESGRRVASQSLPVDKQMSKNKLRDYFIAYQMYLPESLEAGNYRLRLTMEDVHGKKYGQNELAFQIKR</sequence>
<gene>
    <name evidence="2" type="ORF">CEE69_20815</name>
</gene>